<feature type="domain" description="HTH araC/xylS-type" evidence="4">
    <location>
        <begin position="193"/>
        <end position="291"/>
    </location>
</feature>
<reference evidence="6" key="2">
    <citation type="journal article" date="2017" name="Genome Announc.">
        <title>Draft genome sequence of Paludibacter jiangxiensis NM7(T), a propionate-producing fermentative bacterium.</title>
        <authorList>
            <person name="Qiu Y.-L."/>
            <person name="Tourlousse D.M."/>
            <person name="Matsuura N."/>
            <person name="Ohashi A."/>
            <person name="Sekiguchi Y."/>
        </authorList>
    </citation>
    <scope>NUCLEOTIDE SEQUENCE [LARGE SCALE GENOMIC DNA]</scope>
    <source>
        <strain evidence="6">NM7</strain>
    </source>
</reference>
<dbReference type="SUPFAM" id="SSF51215">
    <property type="entry name" value="Regulatory protein AraC"/>
    <property type="match status" value="1"/>
</dbReference>
<accession>A0A161LED9</accession>
<dbReference type="GO" id="GO:0003700">
    <property type="term" value="F:DNA-binding transcription factor activity"/>
    <property type="evidence" value="ECO:0007669"/>
    <property type="project" value="InterPro"/>
</dbReference>
<reference evidence="6" key="1">
    <citation type="submission" date="2016-04" db="EMBL/GenBank/DDBJ databases">
        <title>Draft genome sequence of Paludibacter jiangxiensis strain NM7.</title>
        <authorList>
            <person name="Qiu Y."/>
            <person name="Matsuura N."/>
            <person name="Ohashi A."/>
            <person name="Tourlousse M.D."/>
            <person name="Sekiguchi Y."/>
        </authorList>
    </citation>
    <scope>NUCLEOTIDE SEQUENCE [LARGE SCALE GENOMIC DNA]</scope>
    <source>
        <strain evidence="6">NM7</strain>
    </source>
</reference>
<dbReference type="InterPro" id="IPR014710">
    <property type="entry name" value="RmlC-like_jellyroll"/>
</dbReference>
<keyword evidence="2 5" id="KW-0238">DNA-binding</keyword>
<name>A0A161LED9_9BACT</name>
<evidence type="ECO:0000256" key="1">
    <source>
        <dbReference type="ARBA" id="ARBA00023015"/>
    </source>
</evidence>
<dbReference type="OrthoDB" id="1096411at2"/>
<dbReference type="GO" id="GO:0043565">
    <property type="term" value="F:sequence-specific DNA binding"/>
    <property type="evidence" value="ECO:0007669"/>
    <property type="project" value="InterPro"/>
</dbReference>
<dbReference type="Gene3D" id="1.10.10.60">
    <property type="entry name" value="Homeodomain-like"/>
    <property type="match status" value="1"/>
</dbReference>
<dbReference type="PANTHER" id="PTHR43280">
    <property type="entry name" value="ARAC-FAMILY TRANSCRIPTIONAL REGULATOR"/>
    <property type="match status" value="1"/>
</dbReference>
<keyword evidence="1" id="KW-0805">Transcription regulation</keyword>
<dbReference type="EMBL" id="BDCR01000003">
    <property type="protein sequence ID" value="GAT62955.1"/>
    <property type="molecule type" value="Genomic_DNA"/>
</dbReference>
<dbReference type="SMART" id="SM00342">
    <property type="entry name" value="HTH_ARAC"/>
    <property type="match status" value="1"/>
</dbReference>
<keyword evidence="3" id="KW-0804">Transcription</keyword>
<gene>
    <name evidence="5" type="ORF">PJIAN_3267</name>
</gene>
<dbReference type="InterPro" id="IPR037923">
    <property type="entry name" value="HTH-like"/>
</dbReference>
<dbReference type="Gene3D" id="2.60.120.10">
    <property type="entry name" value="Jelly Rolls"/>
    <property type="match status" value="1"/>
</dbReference>
<comment type="caution">
    <text evidence="5">The sequence shown here is derived from an EMBL/GenBank/DDBJ whole genome shotgun (WGS) entry which is preliminary data.</text>
</comment>
<dbReference type="Pfam" id="PF02311">
    <property type="entry name" value="AraC_binding"/>
    <property type="match status" value="1"/>
</dbReference>
<dbReference type="InterPro" id="IPR003313">
    <property type="entry name" value="AraC-bd"/>
</dbReference>
<protein>
    <submittedName>
        <fullName evidence="5">AraC-type DNA-binding protein</fullName>
    </submittedName>
</protein>
<dbReference type="STRING" id="681398.PJIAN_3267"/>
<sequence length="293" mass="33852">MEQTPEIVTHLIDDHLFETSGFALKRMEDIYRKNNGAPDVPHRHDYYSIIFIEKGEGEHVVDFTTYKVENQTIYFLLPQQMHQVIMKSEPKGWAITFTEQFLIRNAIPDKMINDLYLFNDYGQSPPLPIRDEDMPVYVGLVEQMFHFAQAIENYKLEAVGSLVKLFLIQSNNHCSMHKLHNPQMVETSNHLLRNFKKLLDEHYASWHMVSDYAAEMAVTGDYLNKTVKALTGKSAKEMIQSKLLTEAKRALIFTPVSNKELAFSLGFEEAAHFNNFFKKISGQTPSEFRASVH</sequence>
<dbReference type="InterPro" id="IPR009057">
    <property type="entry name" value="Homeodomain-like_sf"/>
</dbReference>
<proteinExistence type="predicted"/>
<dbReference type="PANTHER" id="PTHR43280:SF32">
    <property type="entry name" value="TRANSCRIPTIONAL REGULATORY PROTEIN"/>
    <property type="match status" value="1"/>
</dbReference>
<evidence type="ECO:0000256" key="3">
    <source>
        <dbReference type="ARBA" id="ARBA00023163"/>
    </source>
</evidence>
<evidence type="ECO:0000313" key="6">
    <source>
        <dbReference type="Proteomes" id="UP000076586"/>
    </source>
</evidence>
<evidence type="ECO:0000259" key="4">
    <source>
        <dbReference type="PROSITE" id="PS01124"/>
    </source>
</evidence>
<dbReference type="InterPro" id="IPR018060">
    <property type="entry name" value="HTH_AraC"/>
</dbReference>
<organism evidence="5 6">
    <name type="scientific">Paludibacter jiangxiensis</name>
    <dbReference type="NCBI Taxonomy" id="681398"/>
    <lineage>
        <taxon>Bacteria</taxon>
        <taxon>Pseudomonadati</taxon>
        <taxon>Bacteroidota</taxon>
        <taxon>Bacteroidia</taxon>
        <taxon>Bacteroidales</taxon>
        <taxon>Paludibacteraceae</taxon>
        <taxon>Paludibacter</taxon>
    </lineage>
</organism>
<dbReference type="Pfam" id="PF12833">
    <property type="entry name" value="HTH_18"/>
    <property type="match status" value="1"/>
</dbReference>
<keyword evidence="6" id="KW-1185">Reference proteome</keyword>
<dbReference type="AlphaFoldDB" id="A0A161LED9"/>
<evidence type="ECO:0000313" key="5">
    <source>
        <dbReference type="EMBL" id="GAT62955.1"/>
    </source>
</evidence>
<dbReference type="RefSeq" id="WP_068703724.1">
    <property type="nucleotide sequence ID" value="NZ_BDCR01000003.1"/>
</dbReference>
<dbReference type="Proteomes" id="UP000076586">
    <property type="component" value="Unassembled WGS sequence"/>
</dbReference>
<dbReference type="PROSITE" id="PS01124">
    <property type="entry name" value="HTH_ARAC_FAMILY_2"/>
    <property type="match status" value="1"/>
</dbReference>
<evidence type="ECO:0000256" key="2">
    <source>
        <dbReference type="ARBA" id="ARBA00023125"/>
    </source>
</evidence>
<dbReference type="SUPFAM" id="SSF46689">
    <property type="entry name" value="Homeodomain-like"/>
    <property type="match status" value="1"/>
</dbReference>